<dbReference type="GO" id="GO:0016757">
    <property type="term" value="F:glycosyltransferase activity"/>
    <property type="evidence" value="ECO:0007669"/>
    <property type="project" value="UniProtKB-KW"/>
</dbReference>
<dbReference type="InterPro" id="IPR008630">
    <property type="entry name" value="Glyco_trans_34"/>
</dbReference>
<feature type="compositionally biased region" description="Polar residues" evidence="4">
    <location>
        <begin position="72"/>
        <end position="89"/>
    </location>
</feature>
<dbReference type="VEuPathDB" id="AmoebaDB:ACA1_222670"/>
<accession>L8GV84</accession>
<dbReference type="PANTHER" id="PTHR31306">
    <property type="entry name" value="ALPHA-1,6-MANNOSYLTRANSFERASE MNN11-RELATED"/>
    <property type="match status" value="1"/>
</dbReference>
<protein>
    <submittedName>
        <fullName evidence="5">Galactosyl transferase GMA12/MNN10 family protein</fullName>
    </submittedName>
</protein>
<keyword evidence="2" id="KW-0328">Glycosyltransferase</keyword>
<dbReference type="KEGG" id="acan:ACA1_222670"/>
<evidence type="ECO:0000313" key="6">
    <source>
        <dbReference type="Proteomes" id="UP000011083"/>
    </source>
</evidence>
<dbReference type="InterPro" id="IPR029044">
    <property type="entry name" value="Nucleotide-diphossugar_trans"/>
</dbReference>
<comment type="similarity">
    <text evidence="1">Belongs to the glycosyltransferase 34 family.</text>
</comment>
<gene>
    <name evidence="5" type="ORF">ACA1_222670</name>
</gene>
<dbReference type="GO" id="GO:0006487">
    <property type="term" value="P:protein N-linked glycosylation"/>
    <property type="evidence" value="ECO:0007669"/>
    <property type="project" value="TreeGrafter"/>
</dbReference>
<name>L8GV84_ACACF</name>
<evidence type="ECO:0000256" key="2">
    <source>
        <dbReference type="ARBA" id="ARBA00022676"/>
    </source>
</evidence>
<dbReference type="Pfam" id="PF05637">
    <property type="entry name" value="Glyco_transf_34"/>
    <property type="match status" value="2"/>
</dbReference>
<evidence type="ECO:0000256" key="1">
    <source>
        <dbReference type="ARBA" id="ARBA00005664"/>
    </source>
</evidence>
<keyword evidence="3 5" id="KW-0808">Transferase</keyword>
<sequence>MLTTLGRKEAIMACLAKKMWKQKKKQKQQRGRKQSKQKKNRKRRRKSPKKEKREMRGLSSTRTERVAPPPRSTCNTTPRSTRAANSSMARATAPASRDVSIKNKMLYAKLHGYDFEWWVTAYKAPQGQTPRPPIWTKTAFLLDVLAGTEGEGDCDYDWLLWLDCDSLVARYEFTIKHITGQYFNDQHKQIVLSKDLNGFNSGIMALRCSAWNLALFRRIWDSKQYINDVWAEQRGLIAFYNSDSDVKSRVAEVPQDQMQYVKGAPARKVPEGAAGEFDIFVVHFAGFWGAKDKWMAQYYPDIMKHGSWMKPPLD</sequence>
<reference evidence="5 6" key="1">
    <citation type="journal article" date="2013" name="Genome Biol.">
        <title>Genome of Acanthamoeba castellanii highlights extensive lateral gene transfer and early evolution of tyrosine kinase signaling.</title>
        <authorList>
            <person name="Clarke M."/>
            <person name="Lohan A.J."/>
            <person name="Liu B."/>
            <person name="Lagkouvardos I."/>
            <person name="Roy S."/>
            <person name="Zafar N."/>
            <person name="Bertelli C."/>
            <person name="Schilde C."/>
            <person name="Kianianmomeni A."/>
            <person name="Burglin T.R."/>
            <person name="Frech C."/>
            <person name="Turcotte B."/>
            <person name="Kopec K.O."/>
            <person name="Synnott J.M."/>
            <person name="Choo C."/>
            <person name="Paponov I."/>
            <person name="Finkler A."/>
            <person name="Soon Heng Tan C."/>
            <person name="Hutchins A.P."/>
            <person name="Weinmeier T."/>
            <person name="Rattei T."/>
            <person name="Chu J.S."/>
            <person name="Gimenez G."/>
            <person name="Irimia M."/>
            <person name="Rigden D.J."/>
            <person name="Fitzpatrick D.A."/>
            <person name="Lorenzo-Morales J."/>
            <person name="Bateman A."/>
            <person name="Chiu C.H."/>
            <person name="Tang P."/>
            <person name="Hegemann P."/>
            <person name="Fromm H."/>
            <person name="Raoult D."/>
            <person name="Greub G."/>
            <person name="Miranda-Saavedra D."/>
            <person name="Chen N."/>
            <person name="Nash P."/>
            <person name="Ginger M.L."/>
            <person name="Horn M."/>
            <person name="Schaap P."/>
            <person name="Caler L."/>
            <person name="Loftus B."/>
        </authorList>
    </citation>
    <scope>NUCLEOTIDE SEQUENCE [LARGE SCALE GENOMIC DNA]</scope>
    <source>
        <strain evidence="5 6">Neff</strain>
    </source>
</reference>
<dbReference type="AlphaFoldDB" id="L8GV84"/>
<feature type="region of interest" description="Disordered" evidence="4">
    <location>
        <begin position="16"/>
        <end position="91"/>
    </location>
</feature>
<dbReference type="GO" id="GO:0000139">
    <property type="term" value="C:Golgi membrane"/>
    <property type="evidence" value="ECO:0007669"/>
    <property type="project" value="TreeGrafter"/>
</dbReference>
<dbReference type="Proteomes" id="UP000011083">
    <property type="component" value="Unassembled WGS sequence"/>
</dbReference>
<organism evidence="5 6">
    <name type="scientific">Acanthamoeba castellanii (strain ATCC 30010 / Neff)</name>
    <dbReference type="NCBI Taxonomy" id="1257118"/>
    <lineage>
        <taxon>Eukaryota</taxon>
        <taxon>Amoebozoa</taxon>
        <taxon>Discosea</taxon>
        <taxon>Longamoebia</taxon>
        <taxon>Centramoebida</taxon>
        <taxon>Acanthamoebidae</taxon>
        <taxon>Acanthamoeba</taxon>
    </lineage>
</organism>
<evidence type="ECO:0000256" key="4">
    <source>
        <dbReference type="SAM" id="MobiDB-lite"/>
    </source>
</evidence>
<dbReference type="OrthoDB" id="205108at2759"/>
<keyword evidence="6" id="KW-1185">Reference proteome</keyword>
<dbReference type="GeneID" id="14916668"/>
<evidence type="ECO:0000256" key="3">
    <source>
        <dbReference type="ARBA" id="ARBA00022679"/>
    </source>
</evidence>
<evidence type="ECO:0000313" key="5">
    <source>
        <dbReference type="EMBL" id="ELR16001.1"/>
    </source>
</evidence>
<feature type="compositionally biased region" description="Basic residues" evidence="4">
    <location>
        <begin position="18"/>
        <end position="50"/>
    </location>
</feature>
<dbReference type="PANTHER" id="PTHR31306:SF4">
    <property type="entry name" value="ALPHA-1,2-GALACTOSYLTRANSFERASE"/>
    <property type="match status" value="1"/>
</dbReference>
<dbReference type="SUPFAM" id="SSF53448">
    <property type="entry name" value="Nucleotide-diphospho-sugar transferases"/>
    <property type="match status" value="1"/>
</dbReference>
<proteinExistence type="inferred from homology"/>
<dbReference type="RefSeq" id="XP_004338014.1">
    <property type="nucleotide sequence ID" value="XM_004337966.1"/>
</dbReference>
<dbReference type="EMBL" id="KB008010">
    <property type="protein sequence ID" value="ELR16001.1"/>
    <property type="molecule type" value="Genomic_DNA"/>
</dbReference>
<dbReference type="Gene3D" id="3.90.550.10">
    <property type="entry name" value="Spore Coat Polysaccharide Biosynthesis Protein SpsA, Chain A"/>
    <property type="match status" value="1"/>
</dbReference>
<dbReference type="STRING" id="1257118.L8GV84"/>